<feature type="transmembrane region" description="Helical" evidence="2">
    <location>
        <begin position="173"/>
        <end position="197"/>
    </location>
</feature>
<gene>
    <name evidence="3" type="ORF">SK069_00765</name>
</gene>
<protein>
    <submittedName>
        <fullName evidence="3">DUF3159 domain-containing protein</fullName>
    </submittedName>
</protein>
<evidence type="ECO:0000313" key="3">
    <source>
        <dbReference type="EMBL" id="MDX8150110.1"/>
    </source>
</evidence>
<feature type="transmembrane region" description="Helical" evidence="2">
    <location>
        <begin position="130"/>
        <end position="152"/>
    </location>
</feature>
<comment type="caution">
    <text evidence="3">The sequence shown here is derived from an EMBL/GenBank/DDBJ whole genome shotgun (WGS) entry which is preliminary data.</text>
</comment>
<dbReference type="PIRSF" id="PIRSF010219">
    <property type="entry name" value="UCP010219"/>
    <property type="match status" value="1"/>
</dbReference>
<feature type="transmembrane region" description="Helical" evidence="2">
    <location>
        <begin position="203"/>
        <end position="221"/>
    </location>
</feature>
<accession>A0ABU4VGZ1</accession>
<feature type="transmembrane region" description="Helical" evidence="2">
    <location>
        <begin position="94"/>
        <end position="110"/>
    </location>
</feature>
<dbReference type="InterPro" id="IPR016566">
    <property type="entry name" value="UCP010219"/>
</dbReference>
<dbReference type="RefSeq" id="WP_319952263.1">
    <property type="nucleotide sequence ID" value="NZ_JAXAVX010000001.1"/>
</dbReference>
<keyword evidence="2" id="KW-1133">Transmembrane helix</keyword>
<keyword evidence="2" id="KW-0472">Membrane</keyword>
<name>A0ABU4VGZ1_9ACTN</name>
<dbReference type="Pfam" id="PF11361">
    <property type="entry name" value="DUF3159"/>
    <property type="match status" value="1"/>
</dbReference>
<feature type="transmembrane region" description="Helical" evidence="2">
    <location>
        <begin position="69"/>
        <end position="87"/>
    </location>
</feature>
<sequence>MPEPEPAAHPEPTVVPPGPGADPSRTAAAQGVPTSIGDAVGGPLGIAESALPAAVFVAAYTISGQDTTAAAIVAVGLGVVLTIARIVRGQTLQFAISGLIGIALAGFIVSRTGRAEDFFLPGLLANVGYAAAYLVSILVRWPLIGVLVALMTQQDSSWRRDPERVRVFTQASWIWVGLFLLRLAVQLPMYLAGALVALGVARVAMGIPLFALGLWLTWLLVRRVPNLQGPAPGAA</sequence>
<feature type="compositionally biased region" description="Pro residues" evidence="1">
    <location>
        <begin position="1"/>
        <end position="20"/>
    </location>
</feature>
<evidence type="ECO:0000256" key="1">
    <source>
        <dbReference type="SAM" id="MobiDB-lite"/>
    </source>
</evidence>
<feature type="region of interest" description="Disordered" evidence="1">
    <location>
        <begin position="1"/>
        <end position="29"/>
    </location>
</feature>
<keyword evidence="4" id="KW-1185">Reference proteome</keyword>
<evidence type="ECO:0000313" key="4">
    <source>
        <dbReference type="Proteomes" id="UP001277761"/>
    </source>
</evidence>
<proteinExistence type="predicted"/>
<keyword evidence="2" id="KW-0812">Transmembrane</keyword>
<dbReference type="Proteomes" id="UP001277761">
    <property type="component" value="Unassembled WGS sequence"/>
</dbReference>
<organism evidence="3 4">
    <name type="scientific">Patulibacter brassicae</name>
    <dbReference type="NCBI Taxonomy" id="1705717"/>
    <lineage>
        <taxon>Bacteria</taxon>
        <taxon>Bacillati</taxon>
        <taxon>Actinomycetota</taxon>
        <taxon>Thermoleophilia</taxon>
        <taxon>Solirubrobacterales</taxon>
        <taxon>Patulibacteraceae</taxon>
        <taxon>Patulibacter</taxon>
    </lineage>
</organism>
<evidence type="ECO:0000256" key="2">
    <source>
        <dbReference type="SAM" id="Phobius"/>
    </source>
</evidence>
<reference evidence="3 4" key="1">
    <citation type="submission" date="2023-11" db="EMBL/GenBank/DDBJ databases">
        <authorList>
            <person name="Xu M."/>
            <person name="Jiang T."/>
        </authorList>
    </citation>
    <scope>NUCLEOTIDE SEQUENCE [LARGE SCALE GENOMIC DNA]</scope>
    <source>
        <strain evidence="3 4">SD</strain>
    </source>
</reference>
<dbReference type="EMBL" id="JAXAVX010000001">
    <property type="protein sequence ID" value="MDX8150110.1"/>
    <property type="molecule type" value="Genomic_DNA"/>
</dbReference>